<reference evidence="2" key="1">
    <citation type="submission" date="2021-03" db="EMBL/GenBank/DDBJ databases">
        <title>Draft genome sequence of rust myrtle Austropuccinia psidii MF-1, a brazilian biotype.</title>
        <authorList>
            <person name="Quecine M.C."/>
            <person name="Pachon D.M.R."/>
            <person name="Bonatelli M.L."/>
            <person name="Correr F.H."/>
            <person name="Franceschini L.M."/>
            <person name="Leite T.F."/>
            <person name="Margarido G.R.A."/>
            <person name="Almeida C.A."/>
            <person name="Ferrarezi J.A."/>
            <person name="Labate C.A."/>
        </authorList>
    </citation>
    <scope>NUCLEOTIDE SEQUENCE</scope>
    <source>
        <strain evidence="2">MF-1</strain>
    </source>
</reference>
<accession>A0A9Q3J153</accession>
<evidence type="ECO:0000256" key="1">
    <source>
        <dbReference type="SAM" id="MobiDB-lite"/>
    </source>
</evidence>
<feature type="compositionally biased region" description="Polar residues" evidence="1">
    <location>
        <begin position="37"/>
        <end position="49"/>
    </location>
</feature>
<gene>
    <name evidence="2" type="ORF">O181_093361</name>
</gene>
<name>A0A9Q3J153_9BASI</name>
<feature type="region of interest" description="Disordered" evidence="1">
    <location>
        <begin position="1"/>
        <end position="88"/>
    </location>
</feature>
<feature type="compositionally biased region" description="Pro residues" evidence="1">
    <location>
        <begin position="79"/>
        <end position="88"/>
    </location>
</feature>
<sequence>MDAEGSNEPDGEEFEVINASVGHYSSSTPNKPPSKKFQSNIIPSTTRNFQPVLSSLPSSIPPPSPKTSTSRPVLASPMKPSPIPQPRP</sequence>
<keyword evidence="3" id="KW-1185">Reference proteome</keyword>
<dbReference type="Proteomes" id="UP000765509">
    <property type="component" value="Unassembled WGS sequence"/>
</dbReference>
<evidence type="ECO:0000313" key="2">
    <source>
        <dbReference type="EMBL" id="MBW0553646.1"/>
    </source>
</evidence>
<protein>
    <submittedName>
        <fullName evidence="2">Uncharacterized protein</fullName>
    </submittedName>
</protein>
<dbReference type="AlphaFoldDB" id="A0A9Q3J153"/>
<feature type="compositionally biased region" description="Acidic residues" evidence="1">
    <location>
        <begin position="1"/>
        <end position="15"/>
    </location>
</feature>
<evidence type="ECO:0000313" key="3">
    <source>
        <dbReference type="Proteomes" id="UP000765509"/>
    </source>
</evidence>
<proteinExistence type="predicted"/>
<comment type="caution">
    <text evidence="2">The sequence shown here is derived from an EMBL/GenBank/DDBJ whole genome shotgun (WGS) entry which is preliminary data.</text>
</comment>
<organism evidence="2 3">
    <name type="scientific">Austropuccinia psidii MF-1</name>
    <dbReference type="NCBI Taxonomy" id="1389203"/>
    <lineage>
        <taxon>Eukaryota</taxon>
        <taxon>Fungi</taxon>
        <taxon>Dikarya</taxon>
        <taxon>Basidiomycota</taxon>
        <taxon>Pucciniomycotina</taxon>
        <taxon>Pucciniomycetes</taxon>
        <taxon>Pucciniales</taxon>
        <taxon>Sphaerophragmiaceae</taxon>
        <taxon>Austropuccinia</taxon>
    </lineage>
</organism>
<dbReference type="EMBL" id="AVOT02060099">
    <property type="protein sequence ID" value="MBW0553646.1"/>
    <property type="molecule type" value="Genomic_DNA"/>
</dbReference>